<dbReference type="HAMAP" id="MF_00445">
    <property type="entry name" value="NDH1_NuoN_1"/>
    <property type="match status" value="1"/>
</dbReference>
<evidence type="ECO:0000256" key="5">
    <source>
        <dbReference type="HAMAP-Rule" id="MF_00445"/>
    </source>
</evidence>
<name>A0ABW1JF55_9ACTN</name>
<dbReference type="Pfam" id="PF00361">
    <property type="entry name" value="Proton_antipo_M"/>
    <property type="match status" value="1"/>
</dbReference>
<keyword evidence="4 5" id="KW-0472">Membrane</keyword>
<feature type="transmembrane region" description="Helical" evidence="5">
    <location>
        <begin position="336"/>
        <end position="357"/>
    </location>
</feature>
<keyword evidence="3 5" id="KW-1133">Transmembrane helix</keyword>
<feature type="transmembrane region" description="Helical" evidence="5">
    <location>
        <begin position="303"/>
        <end position="324"/>
    </location>
</feature>
<dbReference type="RefSeq" id="WP_345715501.1">
    <property type="nucleotide sequence ID" value="NZ_BAABFP010000002.1"/>
</dbReference>
<keyword evidence="5" id="KW-0874">Quinone</keyword>
<evidence type="ECO:0000313" key="8">
    <source>
        <dbReference type="EMBL" id="MFC6007819.1"/>
    </source>
</evidence>
<evidence type="ECO:0000256" key="3">
    <source>
        <dbReference type="ARBA" id="ARBA00022989"/>
    </source>
</evidence>
<feature type="transmembrane region" description="Helical" evidence="5">
    <location>
        <begin position="12"/>
        <end position="32"/>
    </location>
</feature>
<protein>
    <recommendedName>
        <fullName evidence="5">NADH-quinone oxidoreductase subunit N</fullName>
        <ecNumber evidence="5">7.1.1.-</ecNumber>
    </recommendedName>
    <alternativeName>
        <fullName evidence="5">NADH dehydrogenase I subunit N</fullName>
    </alternativeName>
    <alternativeName>
        <fullName evidence="5">NDH-1 subunit N</fullName>
    </alternativeName>
</protein>
<keyword evidence="5" id="KW-0813">Transport</keyword>
<feature type="transmembrane region" description="Helical" evidence="5">
    <location>
        <begin position="378"/>
        <end position="404"/>
    </location>
</feature>
<evidence type="ECO:0000256" key="6">
    <source>
        <dbReference type="RuleBase" id="RU000320"/>
    </source>
</evidence>
<reference evidence="9" key="1">
    <citation type="journal article" date="2019" name="Int. J. Syst. Evol. Microbiol.">
        <title>The Global Catalogue of Microorganisms (GCM) 10K type strain sequencing project: providing services to taxonomists for standard genome sequencing and annotation.</title>
        <authorList>
            <consortium name="The Broad Institute Genomics Platform"/>
            <consortium name="The Broad Institute Genome Sequencing Center for Infectious Disease"/>
            <person name="Wu L."/>
            <person name="Ma J."/>
        </authorList>
    </citation>
    <scope>NUCLEOTIDE SEQUENCE [LARGE SCALE GENOMIC DNA]</scope>
    <source>
        <strain evidence="9">KACC 14249</strain>
    </source>
</reference>
<gene>
    <name evidence="5" type="primary">nuoN</name>
    <name evidence="8" type="ORF">ACFQDO_11830</name>
</gene>
<dbReference type="InterPro" id="IPR010096">
    <property type="entry name" value="NADH-Q_OxRdtase_suN/2"/>
</dbReference>
<keyword evidence="5" id="KW-1003">Cell membrane</keyword>
<proteinExistence type="inferred from homology"/>
<feature type="transmembrane region" description="Helical" evidence="5">
    <location>
        <begin position="167"/>
        <end position="187"/>
    </location>
</feature>
<feature type="transmembrane region" description="Helical" evidence="5">
    <location>
        <begin position="39"/>
        <end position="61"/>
    </location>
</feature>
<comment type="subunit">
    <text evidence="5">NDH-1 is composed of 14 different subunits. Subunits NuoA, H, J, K, L, M, N constitute the membrane sector of the complex.</text>
</comment>
<evidence type="ECO:0000256" key="4">
    <source>
        <dbReference type="ARBA" id="ARBA00023136"/>
    </source>
</evidence>
<comment type="similarity">
    <text evidence="5">Belongs to the complex I subunit 2 family.</text>
</comment>
<keyword evidence="5" id="KW-0520">NAD</keyword>
<keyword evidence="9" id="KW-1185">Reference proteome</keyword>
<feature type="transmembrane region" description="Helical" evidence="5">
    <location>
        <begin position="244"/>
        <end position="269"/>
    </location>
</feature>
<dbReference type="Proteomes" id="UP001596189">
    <property type="component" value="Unassembled WGS sequence"/>
</dbReference>
<accession>A0ABW1JF55</accession>
<feature type="transmembrane region" description="Helical" evidence="5">
    <location>
        <begin position="416"/>
        <end position="436"/>
    </location>
</feature>
<evidence type="ECO:0000256" key="2">
    <source>
        <dbReference type="ARBA" id="ARBA00022692"/>
    </source>
</evidence>
<dbReference type="EMBL" id="JBHSRD010000004">
    <property type="protein sequence ID" value="MFC6007819.1"/>
    <property type="molecule type" value="Genomic_DNA"/>
</dbReference>
<dbReference type="EC" id="7.1.1.-" evidence="5"/>
<keyword evidence="2 5" id="KW-0812">Transmembrane</keyword>
<feature type="domain" description="NADH:quinone oxidoreductase/Mrp antiporter transmembrane" evidence="7">
    <location>
        <begin position="131"/>
        <end position="430"/>
    </location>
</feature>
<keyword evidence="5" id="KW-1278">Translocase</keyword>
<evidence type="ECO:0000313" key="9">
    <source>
        <dbReference type="Proteomes" id="UP001596189"/>
    </source>
</evidence>
<evidence type="ECO:0000259" key="7">
    <source>
        <dbReference type="Pfam" id="PF00361"/>
    </source>
</evidence>
<dbReference type="PANTHER" id="PTHR22773">
    <property type="entry name" value="NADH DEHYDROGENASE"/>
    <property type="match status" value="1"/>
</dbReference>
<evidence type="ECO:0000256" key="1">
    <source>
        <dbReference type="ARBA" id="ARBA00004127"/>
    </source>
</evidence>
<feature type="transmembrane region" description="Helical" evidence="5">
    <location>
        <begin position="463"/>
        <end position="486"/>
    </location>
</feature>
<organism evidence="8 9">
    <name type="scientific">Angustibacter luteus</name>
    <dbReference type="NCBI Taxonomy" id="658456"/>
    <lineage>
        <taxon>Bacteria</taxon>
        <taxon>Bacillati</taxon>
        <taxon>Actinomycetota</taxon>
        <taxon>Actinomycetes</taxon>
        <taxon>Kineosporiales</taxon>
        <taxon>Kineosporiaceae</taxon>
    </lineage>
</organism>
<feature type="transmembrane region" description="Helical" evidence="5">
    <location>
        <begin position="81"/>
        <end position="102"/>
    </location>
</feature>
<comment type="function">
    <text evidence="5">NDH-1 shuttles electrons from NADH, via FMN and iron-sulfur (Fe-S) centers, to quinones in the respiratory chain. The immediate electron acceptor for the enzyme in this species is believed to be a menaquinone. Couples the redox reaction to proton translocation (for every two electrons transferred, four hydrogen ions are translocated across the cytoplasmic membrane), and thus conserves the redox energy in a proton gradient.</text>
</comment>
<feature type="transmembrane region" description="Helical" evidence="5">
    <location>
        <begin position="137"/>
        <end position="155"/>
    </location>
</feature>
<comment type="caution">
    <text evidence="8">The sequence shown here is derived from an EMBL/GenBank/DDBJ whole genome shotgun (WGS) entry which is preliminary data.</text>
</comment>
<comment type="subcellular location">
    <subcellularLocation>
        <location evidence="5">Cell membrane</location>
        <topology evidence="5">Multi-pass membrane protein</topology>
    </subcellularLocation>
    <subcellularLocation>
        <location evidence="1">Endomembrane system</location>
        <topology evidence="1">Multi-pass membrane protein</topology>
    </subcellularLocation>
    <subcellularLocation>
        <location evidence="6">Membrane</location>
        <topology evidence="6">Multi-pass membrane protein</topology>
    </subcellularLocation>
</comment>
<sequence length="491" mass="49218">MSGVPGVDVAALLPWLAPAAGAVIVLAVDAALPRGRGRRVLDVVAVLSLVVAIVSLAPLANGTRATFCSSPGACGYEASRLTFAIQIVVLLSALICLLLALADDQEPTLPRAELLLLLLAATAGACALAGARDLATFAVAFETASLPIIGLVALRRDGRGAEAGVKLLLTAVLSFGVLALGLALLYASSGSLMLGAGVSDRLGDLRLLHGLGLALVVAGAAFKLSLVPFHLWTPDTYAGAPLPVAAFLSTVSKGAGLAAVVLVLALGAPERAADWAVPVGAVAALTMTVGNLVALRQDRAVRLLAWSTVAQAGWVLLPLAGAVGQSRLAGAVAASVAYLFAYVAGTLAVFAVVARVARTAVDGAGHRLDAYAGMWRRSPGLALVLTFGLLCLAGLPPGVVGLVAKVVALVPVIGVGAWWLVAAAVANVVLGVAVYLRWAVQVFSAGPELAEPPSPGPMSGRMALSIAAAGCIALSLLPEGIVGLLAGSPLR</sequence>
<feature type="transmembrane region" description="Helical" evidence="5">
    <location>
        <begin position="275"/>
        <end position="294"/>
    </location>
</feature>
<feature type="transmembrane region" description="Helical" evidence="5">
    <location>
        <begin position="207"/>
        <end position="232"/>
    </location>
</feature>
<dbReference type="InterPro" id="IPR001750">
    <property type="entry name" value="ND/Mrp_TM"/>
</dbReference>
<feature type="transmembrane region" description="Helical" evidence="5">
    <location>
        <begin position="114"/>
        <end position="131"/>
    </location>
</feature>
<comment type="catalytic activity">
    <reaction evidence="5">
        <text>a quinone + NADH + 5 H(+)(in) = a quinol + NAD(+) + 4 H(+)(out)</text>
        <dbReference type="Rhea" id="RHEA:57888"/>
        <dbReference type="ChEBI" id="CHEBI:15378"/>
        <dbReference type="ChEBI" id="CHEBI:24646"/>
        <dbReference type="ChEBI" id="CHEBI:57540"/>
        <dbReference type="ChEBI" id="CHEBI:57945"/>
        <dbReference type="ChEBI" id="CHEBI:132124"/>
    </reaction>
</comment>